<sequence>MDLAEALTGLETPLPAGSLVTPEDGGAPVLWLSDRAADVDLWRRLADEHPRSGLCPLVLSELSWDDDEFRPWESGELYPGHMSSPAHADIATVLDVWWQRYAGPEEGGSVTAPYGPDWPGLAEGASFAPGAVDEAATRLATELLADKNRRIGLVAARTNAEALAAVGWSGPLNYENDTGLFCAVLADWRRRFGTTVVGAGFDTLWVSVAAPPKDLTEALPLAAELFAFCPDSVWQGAGTLDFLAERMVGAGTWRFWWD</sequence>
<feature type="domain" description="DUF4253" evidence="1">
    <location>
        <begin position="150"/>
        <end position="258"/>
    </location>
</feature>
<dbReference type="EMBL" id="JACHGT010000020">
    <property type="protein sequence ID" value="MBB6039135.1"/>
    <property type="molecule type" value="Genomic_DNA"/>
</dbReference>
<dbReference type="Proteomes" id="UP000548476">
    <property type="component" value="Unassembled WGS sequence"/>
</dbReference>
<protein>
    <recommendedName>
        <fullName evidence="1">DUF4253 domain-containing protein</fullName>
    </recommendedName>
</protein>
<keyword evidence="3" id="KW-1185">Reference proteome</keyword>
<reference evidence="2 3" key="1">
    <citation type="submission" date="2020-08" db="EMBL/GenBank/DDBJ databases">
        <title>Genomic Encyclopedia of Type Strains, Phase IV (KMG-IV): sequencing the most valuable type-strain genomes for metagenomic binning, comparative biology and taxonomic classification.</title>
        <authorList>
            <person name="Goeker M."/>
        </authorList>
    </citation>
    <scope>NUCLEOTIDE SEQUENCE [LARGE SCALE GENOMIC DNA]</scope>
    <source>
        <strain evidence="2 3">YIM 65646</strain>
    </source>
</reference>
<dbReference type="AlphaFoldDB" id="A0A841FS94"/>
<name>A0A841FS94_9ACTN</name>
<dbReference type="Pfam" id="PF14062">
    <property type="entry name" value="DUF4253"/>
    <property type="match status" value="1"/>
</dbReference>
<comment type="caution">
    <text evidence="2">The sequence shown here is derived from an EMBL/GenBank/DDBJ whole genome shotgun (WGS) entry which is preliminary data.</text>
</comment>
<dbReference type="RefSeq" id="WP_184792228.1">
    <property type="nucleotide sequence ID" value="NZ_BONT01000051.1"/>
</dbReference>
<evidence type="ECO:0000259" key="1">
    <source>
        <dbReference type="Pfam" id="PF14062"/>
    </source>
</evidence>
<evidence type="ECO:0000313" key="3">
    <source>
        <dbReference type="Proteomes" id="UP000548476"/>
    </source>
</evidence>
<organism evidence="2 3">
    <name type="scientific">Phytomonospora endophytica</name>
    <dbReference type="NCBI Taxonomy" id="714109"/>
    <lineage>
        <taxon>Bacteria</taxon>
        <taxon>Bacillati</taxon>
        <taxon>Actinomycetota</taxon>
        <taxon>Actinomycetes</taxon>
        <taxon>Micromonosporales</taxon>
        <taxon>Micromonosporaceae</taxon>
        <taxon>Phytomonospora</taxon>
    </lineage>
</organism>
<evidence type="ECO:0000313" key="2">
    <source>
        <dbReference type="EMBL" id="MBB6039135.1"/>
    </source>
</evidence>
<proteinExistence type="predicted"/>
<accession>A0A841FS94</accession>
<gene>
    <name evidence="2" type="ORF">HNR73_007026</name>
</gene>
<dbReference type="InterPro" id="IPR025349">
    <property type="entry name" value="DUF4253"/>
</dbReference>